<comment type="cofactor">
    <cofactor evidence="5">
        <name>(R)-lipoate</name>
        <dbReference type="ChEBI" id="CHEBI:83088"/>
    </cofactor>
</comment>
<keyword evidence="5" id="KW-0012">Acyltransferase</keyword>
<reference evidence="10" key="1">
    <citation type="submission" date="2025-08" db="UniProtKB">
        <authorList>
            <consortium name="RefSeq"/>
        </authorList>
    </citation>
    <scope>IDENTIFICATION</scope>
</reference>
<dbReference type="FunFam" id="2.40.50.100:FF:000010">
    <property type="entry name" value="Acetyltransferase component of pyruvate dehydrogenase complex"/>
    <property type="match status" value="1"/>
</dbReference>
<dbReference type="GO" id="GO:0005759">
    <property type="term" value="C:mitochondrial matrix"/>
    <property type="evidence" value="ECO:0007669"/>
    <property type="project" value="UniProtKB-SubCell"/>
</dbReference>
<keyword evidence="5" id="KW-0808">Transferase</keyword>
<dbReference type="Proteomes" id="UP000515145">
    <property type="component" value="Chromosome 6"/>
</dbReference>
<evidence type="ECO:0000259" key="7">
    <source>
        <dbReference type="PROSITE" id="PS50968"/>
    </source>
</evidence>
<dbReference type="Gene3D" id="2.40.50.100">
    <property type="match status" value="1"/>
</dbReference>
<evidence type="ECO:0000259" key="8">
    <source>
        <dbReference type="PROSITE" id="PS51826"/>
    </source>
</evidence>
<dbReference type="GO" id="GO:0016746">
    <property type="term" value="F:acyltransferase activity"/>
    <property type="evidence" value="ECO:0007669"/>
    <property type="project" value="UniProtKB-KW"/>
</dbReference>
<dbReference type="InterPro" id="IPR036625">
    <property type="entry name" value="E3-bd_dom_sf"/>
</dbReference>
<dbReference type="GO" id="GO:0006086">
    <property type="term" value="P:pyruvate decarboxylation to acetyl-CoA"/>
    <property type="evidence" value="ECO:0007669"/>
    <property type="project" value="InterPro"/>
</dbReference>
<dbReference type="SUPFAM" id="SSF47005">
    <property type="entry name" value="Peripheral subunit-binding domain of 2-oxo acid dehydrogenase complex"/>
    <property type="match status" value="1"/>
</dbReference>
<dbReference type="GeneID" id="114437787"/>
<evidence type="ECO:0000313" key="10">
    <source>
        <dbReference type="RefSeq" id="XP_028264507.1"/>
    </source>
</evidence>
<dbReference type="CDD" id="cd06849">
    <property type="entry name" value="lipoyl_domain"/>
    <property type="match status" value="1"/>
</dbReference>
<sequence length="493" mass="52299">MAASLRLGRQGILFGLRLSNFNKCLWATHQWKDNVRHFFQSPWTLGVSPLKVQMPALSPTMEEGNIVKWLKKEGEAVAAGDALCEIETDKAVVTMESNDDGVLAKILMEEGSRNIRLGTLIALMVEEGQDWKQVEIPAPDAAPPPAAPPATQAAAASVVAPAPPPSALPPKPSTSGPLRLSPAARHILDTHGIDPKLATPTGPRGLITKEDALNLLKTSPVPKAMPATVASAAPSPVTTPAATPPPPGSRPNIPPLSVPGKPGAPGTFTEIPASNVRRVIAQRLTQSKTTIPHAYASIDCDMAAVMQLRKDLAKEQVKVSVNDFIIKAAAVTLKEMPEVNVTWSGDGPCALDSIHISIAVATDKGLITPIIKDAANKGVQEISANAKALAQKARDGKLLPEEYQGGSFSISNLGMFGISGFSAVINPPQSCILAIGTSRAELRLHVEDQTLRTQQLMTVTLSSDGRLVDDELASRFLDKFRANLEQPQRMALA</sequence>
<feature type="region of interest" description="Disordered" evidence="6">
    <location>
        <begin position="229"/>
        <end position="270"/>
    </location>
</feature>
<dbReference type="Pfam" id="PF00198">
    <property type="entry name" value="2-oxoacid_dh"/>
    <property type="match status" value="1"/>
</dbReference>
<dbReference type="Gene3D" id="3.30.559.10">
    <property type="entry name" value="Chloramphenicol acetyltransferase-like domain"/>
    <property type="match status" value="1"/>
</dbReference>
<protein>
    <recommendedName>
        <fullName evidence="5">Dihydrolipoamide acetyltransferase component of pyruvate dehydrogenase complex</fullName>
        <ecNumber evidence="5">2.3.1.-</ecNumber>
    </recommendedName>
</protein>
<dbReference type="CTD" id="8050"/>
<evidence type="ECO:0000313" key="9">
    <source>
        <dbReference type="Proteomes" id="UP000515145"/>
    </source>
</evidence>
<evidence type="ECO:0000256" key="1">
    <source>
        <dbReference type="ARBA" id="ARBA00004305"/>
    </source>
</evidence>
<dbReference type="Gene3D" id="4.10.320.10">
    <property type="entry name" value="E3-binding domain"/>
    <property type="match status" value="1"/>
</dbReference>
<feature type="region of interest" description="Disordered" evidence="6">
    <location>
        <begin position="136"/>
        <end position="178"/>
    </location>
</feature>
<dbReference type="PANTHER" id="PTHR23151:SF90">
    <property type="entry name" value="DIHYDROLIPOYLLYSINE-RESIDUE ACETYLTRANSFERASE COMPONENT OF PYRUVATE DEHYDROGENASE COMPLEX, MITOCHONDRIAL-RELATED"/>
    <property type="match status" value="1"/>
</dbReference>
<dbReference type="SUPFAM" id="SSF51230">
    <property type="entry name" value="Single hybrid motif"/>
    <property type="match status" value="1"/>
</dbReference>
<feature type="compositionally biased region" description="Pro residues" evidence="6">
    <location>
        <begin position="161"/>
        <end position="172"/>
    </location>
</feature>
<dbReference type="GO" id="GO:0045254">
    <property type="term" value="C:pyruvate dehydrogenase complex"/>
    <property type="evidence" value="ECO:0007669"/>
    <property type="project" value="InterPro"/>
</dbReference>
<dbReference type="SUPFAM" id="SSF52777">
    <property type="entry name" value="CoA-dependent acyltransferases"/>
    <property type="match status" value="1"/>
</dbReference>
<dbReference type="InterPro" id="IPR004167">
    <property type="entry name" value="PSBD"/>
</dbReference>
<comment type="similarity">
    <text evidence="2 5">Belongs to the 2-oxoacid dehydrogenase family.</text>
</comment>
<proteinExistence type="inferred from homology"/>
<keyword evidence="4" id="KW-0809">Transit peptide</keyword>
<keyword evidence="3 5" id="KW-0450">Lipoyl</keyword>
<feature type="compositionally biased region" description="Pro residues" evidence="6">
    <location>
        <begin position="242"/>
        <end position="257"/>
    </location>
</feature>
<dbReference type="Pfam" id="PF02817">
    <property type="entry name" value="E3_binding"/>
    <property type="match status" value="1"/>
</dbReference>
<dbReference type="PROSITE" id="PS50968">
    <property type="entry name" value="BIOTINYL_LIPOYL"/>
    <property type="match status" value="1"/>
</dbReference>
<evidence type="ECO:0000256" key="5">
    <source>
        <dbReference type="RuleBase" id="RU003423"/>
    </source>
</evidence>
<dbReference type="PANTHER" id="PTHR23151">
    <property type="entry name" value="DIHYDROLIPOAMIDE ACETYL/SUCCINYL-TRANSFERASE-RELATED"/>
    <property type="match status" value="1"/>
</dbReference>
<keyword evidence="10" id="KW-0670">Pyruvate</keyword>
<feature type="compositionally biased region" description="Low complexity" evidence="6">
    <location>
        <begin position="149"/>
        <end position="160"/>
    </location>
</feature>
<dbReference type="InterPro" id="IPR011053">
    <property type="entry name" value="Single_hybrid_motif"/>
</dbReference>
<dbReference type="InterPro" id="IPR001078">
    <property type="entry name" value="2-oxoacid_DH_actylTfrase"/>
</dbReference>
<dbReference type="InParanoid" id="A0A6P7IMZ6"/>
<dbReference type="InterPro" id="IPR000089">
    <property type="entry name" value="Biotin_lipoyl"/>
</dbReference>
<organism evidence="9 10">
    <name type="scientific">Parambassis ranga</name>
    <name type="common">Indian glassy fish</name>
    <dbReference type="NCBI Taxonomy" id="210632"/>
    <lineage>
        <taxon>Eukaryota</taxon>
        <taxon>Metazoa</taxon>
        <taxon>Chordata</taxon>
        <taxon>Craniata</taxon>
        <taxon>Vertebrata</taxon>
        <taxon>Euteleostomi</taxon>
        <taxon>Actinopterygii</taxon>
        <taxon>Neopterygii</taxon>
        <taxon>Teleostei</taxon>
        <taxon>Neoteleostei</taxon>
        <taxon>Acanthomorphata</taxon>
        <taxon>Ovalentaria</taxon>
        <taxon>Ambassidae</taxon>
        <taxon>Parambassis</taxon>
    </lineage>
</organism>
<name>A0A6P7IMZ6_9TELE</name>
<feature type="compositionally biased region" description="Low complexity" evidence="6">
    <location>
        <begin position="229"/>
        <end position="241"/>
    </location>
</feature>
<gene>
    <name evidence="10" type="primary">pdhx</name>
</gene>
<dbReference type="RefSeq" id="XP_028264507.1">
    <property type="nucleotide sequence ID" value="XM_028408706.1"/>
</dbReference>
<dbReference type="InterPro" id="IPR023213">
    <property type="entry name" value="CAT-like_dom_sf"/>
</dbReference>
<evidence type="ECO:0000256" key="6">
    <source>
        <dbReference type="SAM" id="MobiDB-lite"/>
    </source>
</evidence>
<comment type="subcellular location">
    <subcellularLocation>
        <location evidence="1">Mitochondrion matrix</location>
    </subcellularLocation>
</comment>
<evidence type="ECO:0000256" key="4">
    <source>
        <dbReference type="ARBA" id="ARBA00022946"/>
    </source>
</evidence>
<dbReference type="OrthoDB" id="537444at2759"/>
<dbReference type="AlphaFoldDB" id="A0A6P7IMZ6"/>
<dbReference type="InterPro" id="IPR003016">
    <property type="entry name" value="2-oxoA_DH_lipoyl-BS"/>
</dbReference>
<dbReference type="EC" id="2.3.1.-" evidence="5"/>
<feature type="domain" description="Peripheral subunit-binding (PSBD)" evidence="8">
    <location>
        <begin position="179"/>
        <end position="216"/>
    </location>
</feature>
<evidence type="ECO:0000256" key="2">
    <source>
        <dbReference type="ARBA" id="ARBA00007317"/>
    </source>
</evidence>
<dbReference type="InterPro" id="IPR045257">
    <property type="entry name" value="E2/Pdx1"/>
</dbReference>
<dbReference type="PROSITE" id="PS00189">
    <property type="entry name" value="LIPOYL"/>
    <property type="match status" value="1"/>
</dbReference>
<keyword evidence="9" id="KW-1185">Reference proteome</keyword>
<dbReference type="FunFam" id="3.30.559.10:FF:000003">
    <property type="entry name" value="Acetyltransferase component of pyruvate dehydrogenase complex"/>
    <property type="match status" value="1"/>
</dbReference>
<dbReference type="Pfam" id="PF00364">
    <property type="entry name" value="Biotin_lipoyl"/>
    <property type="match status" value="1"/>
</dbReference>
<evidence type="ECO:0000256" key="3">
    <source>
        <dbReference type="ARBA" id="ARBA00022823"/>
    </source>
</evidence>
<accession>A0A6P7IMZ6</accession>
<dbReference type="PROSITE" id="PS51826">
    <property type="entry name" value="PSBD"/>
    <property type="match status" value="1"/>
</dbReference>
<feature type="domain" description="Lipoyl-binding" evidence="7">
    <location>
        <begin position="49"/>
        <end position="125"/>
    </location>
</feature>
<dbReference type="FunCoup" id="A0A6P7IMZ6">
    <property type="interactions" value="529"/>
</dbReference>